<keyword evidence="2" id="KW-1185">Reference proteome</keyword>
<name>A0ACC0APW9_CATRO</name>
<protein>
    <submittedName>
        <fullName evidence="1">Uncharacterized protein</fullName>
    </submittedName>
</protein>
<evidence type="ECO:0000313" key="1">
    <source>
        <dbReference type="EMBL" id="KAI5662661.1"/>
    </source>
</evidence>
<comment type="caution">
    <text evidence="1">The sequence shown here is derived from an EMBL/GenBank/DDBJ whole genome shotgun (WGS) entry which is preliminary data.</text>
</comment>
<reference evidence="2" key="1">
    <citation type="journal article" date="2023" name="Nat. Plants">
        <title>Single-cell RNA sequencing provides a high-resolution roadmap for understanding the multicellular compartmentation of specialized metabolism.</title>
        <authorList>
            <person name="Sun S."/>
            <person name="Shen X."/>
            <person name="Li Y."/>
            <person name="Li Y."/>
            <person name="Wang S."/>
            <person name="Li R."/>
            <person name="Zhang H."/>
            <person name="Shen G."/>
            <person name="Guo B."/>
            <person name="Wei J."/>
            <person name="Xu J."/>
            <person name="St-Pierre B."/>
            <person name="Chen S."/>
            <person name="Sun C."/>
        </authorList>
    </citation>
    <scope>NUCLEOTIDE SEQUENCE [LARGE SCALE GENOMIC DNA]</scope>
</reference>
<organism evidence="1 2">
    <name type="scientific">Catharanthus roseus</name>
    <name type="common">Madagascar periwinkle</name>
    <name type="synonym">Vinca rosea</name>
    <dbReference type="NCBI Taxonomy" id="4058"/>
    <lineage>
        <taxon>Eukaryota</taxon>
        <taxon>Viridiplantae</taxon>
        <taxon>Streptophyta</taxon>
        <taxon>Embryophyta</taxon>
        <taxon>Tracheophyta</taxon>
        <taxon>Spermatophyta</taxon>
        <taxon>Magnoliopsida</taxon>
        <taxon>eudicotyledons</taxon>
        <taxon>Gunneridae</taxon>
        <taxon>Pentapetalae</taxon>
        <taxon>asterids</taxon>
        <taxon>lamiids</taxon>
        <taxon>Gentianales</taxon>
        <taxon>Apocynaceae</taxon>
        <taxon>Rauvolfioideae</taxon>
        <taxon>Vinceae</taxon>
        <taxon>Catharanthinae</taxon>
        <taxon>Catharanthus</taxon>
    </lineage>
</organism>
<accession>A0ACC0APW9</accession>
<evidence type="ECO:0000313" key="2">
    <source>
        <dbReference type="Proteomes" id="UP001060085"/>
    </source>
</evidence>
<dbReference type="EMBL" id="CM044705">
    <property type="protein sequence ID" value="KAI5662661.1"/>
    <property type="molecule type" value="Genomic_DNA"/>
</dbReference>
<proteinExistence type="predicted"/>
<sequence>MSSPMTWSRAKKMQEVLSHFICKAHAKEGIKVQDYKPKLVNFLVEIDQGSSESVLRKSVLHHTRVPTLEETFEKKVKSWHVPSFEETLEEIKRKSMEEQKEKGRLKVENYECLCEKKNEGLEKEKVEGELVELCKERLKKIEVGNLRRVPNPFDSIAKRSTVLESSYDLLIMVSPFQNILNHIEWSFISQFMIVLPKEQEAEYIAASSCYTQLLWMKQMLNYYGITKKQLIMFCKNTTAISITKNSVQHSKTKTALEILNDSDSSFLISTARVVHKLNERIDCIGELMSSKSKIYQFADESTVAIWFIKIRFRSFGQLMIWFNRSRARHVLARQVIGASLGRGSGAWLRLGLPAAFSWPMYCLSREVNFGLSSGMIFLCAIFLGLLLTIVMISSGPSDDATYKLLALGQWYEVRWHACSNNSQTNFWSHVRRMKKDAYYVASLDGPGLIITTVQLKENENANNYAEWTKAMRLALREIYGIVHSHPIQQEPMPKKHFANIATIHRLEPATVESCSSNGGFTTKEKPAENCNGKVISRAATQFQLRGPTPTDAAHFPTQHSSSNDMAQTTQPSSTNMAQHPIWKAPTSLAETSNSSAQTETLAGFSTLQKDSPMAPPSNSVQNIQPTKTFGTRKSTRIKKKNVESLKKEKRSLLLTSMWAKKLINEEALEE</sequence>
<gene>
    <name evidence="1" type="ORF">M9H77_21984</name>
</gene>
<dbReference type="Proteomes" id="UP001060085">
    <property type="component" value="Linkage Group LG05"/>
</dbReference>